<organism evidence="1">
    <name type="scientific">Arundo donax</name>
    <name type="common">Giant reed</name>
    <name type="synonym">Donax arundinaceus</name>
    <dbReference type="NCBI Taxonomy" id="35708"/>
    <lineage>
        <taxon>Eukaryota</taxon>
        <taxon>Viridiplantae</taxon>
        <taxon>Streptophyta</taxon>
        <taxon>Embryophyta</taxon>
        <taxon>Tracheophyta</taxon>
        <taxon>Spermatophyta</taxon>
        <taxon>Magnoliopsida</taxon>
        <taxon>Liliopsida</taxon>
        <taxon>Poales</taxon>
        <taxon>Poaceae</taxon>
        <taxon>PACMAD clade</taxon>
        <taxon>Arundinoideae</taxon>
        <taxon>Arundineae</taxon>
        <taxon>Arundo</taxon>
    </lineage>
</organism>
<dbReference type="EMBL" id="GBRH01238048">
    <property type="protein sequence ID" value="JAD59847.1"/>
    <property type="molecule type" value="Transcribed_RNA"/>
</dbReference>
<accession>A0A0A9BKN9</accession>
<sequence>MLIQLSSILIHLGE</sequence>
<evidence type="ECO:0000313" key="1">
    <source>
        <dbReference type="EMBL" id="JAD59847.1"/>
    </source>
</evidence>
<reference evidence="1" key="2">
    <citation type="journal article" date="2015" name="Data Brief">
        <title>Shoot transcriptome of the giant reed, Arundo donax.</title>
        <authorList>
            <person name="Barrero R.A."/>
            <person name="Guerrero F.D."/>
            <person name="Moolhuijzen P."/>
            <person name="Goolsby J.A."/>
            <person name="Tidwell J."/>
            <person name="Bellgard S.E."/>
            <person name="Bellgard M.I."/>
        </authorList>
    </citation>
    <scope>NUCLEOTIDE SEQUENCE</scope>
    <source>
        <tissue evidence="1">Shoot tissue taken approximately 20 cm above the soil surface</tissue>
    </source>
</reference>
<proteinExistence type="predicted"/>
<reference evidence="1" key="1">
    <citation type="submission" date="2014-09" db="EMBL/GenBank/DDBJ databases">
        <authorList>
            <person name="Magalhaes I.L.F."/>
            <person name="Oliveira U."/>
            <person name="Santos F.R."/>
            <person name="Vidigal T.H.D.A."/>
            <person name="Brescovit A.D."/>
            <person name="Santos A.J."/>
        </authorList>
    </citation>
    <scope>NUCLEOTIDE SEQUENCE</scope>
    <source>
        <tissue evidence="1">Shoot tissue taken approximately 20 cm above the soil surface</tissue>
    </source>
</reference>
<protein>
    <submittedName>
        <fullName evidence="1">Uncharacterized protein</fullName>
    </submittedName>
</protein>
<name>A0A0A9BKN9_ARUDO</name>